<dbReference type="AlphaFoldDB" id="A0AAD7RSA7"/>
<keyword evidence="2" id="KW-0649">Protein kinase inhibitor</keyword>
<dbReference type="PANTHER" id="PTHR31007:SF4">
    <property type="entry name" value="CALCIUM_CALMODULIN-DEPENDENT PROTEIN KINASE II INHIBITOR 2"/>
    <property type="match status" value="1"/>
</dbReference>
<comment type="similarity">
    <text evidence="1">Belongs to the CAMK2N family.</text>
</comment>
<proteinExistence type="inferred from homology"/>
<dbReference type="GO" id="GO:0008427">
    <property type="term" value="F:calcium-dependent protein kinase inhibitor activity"/>
    <property type="evidence" value="ECO:0007669"/>
    <property type="project" value="TreeGrafter"/>
</dbReference>
<evidence type="ECO:0000313" key="5">
    <source>
        <dbReference type="Proteomes" id="UP001221898"/>
    </source>
</evidence>
<accession>A0AAD7RSA7</accession>
<evidence type="ECO:0000256" key="3">
    <source>
        <dbReference type="SAM" id="MobiDB-lite"/>
    </source>
</evidence>
<feature type="region of interest" description="Disordered" evidence="3">
    <location>
        <begin position="65"/>
        <end position="114"/>
    </location>
</feature>
<organism evidence="4 5">
    <name type="scientific">Aldrovandia affinis</name>
    <dbReference type="NCBI Taxonomy" id="143900"/>
    <lineage>
        <taxon>Eukaryota</taxon>
        <taxon>Metazoa</taxon>
        <taxon>Chordata</taxon>
        <taxon>Craniata</taxon>
        <taxon>Vertebrata</taxon>
        <taxon>Euteleostomi</taxon>
        <taxon>Actinopterygii</taxon>
        <taxon>Neopterygii</taxon>
        <taxon>Teleostei</taxon>
        <taxon>Notacanthiformes</taxon>
        <taxon>Halosauridae</taxon>
        <taxon>Aldrovandia</taxon>
    </lineage>
</organism>
<dbReference type="GO" id="GO:0019901">
    <property type="term" value="F:protein kinase binding"/>
    <property type="evidence" value="ECO:0007669"/>
    <property type="project" value="TreeGrafter"/>
</dbReference>
<evidence type="ECO:0000313" key="4">
    <source>
        <dbReference type="EMBL" id="KAJ8389285.1"/>
    </source>
</evidence>
<keyword evidence="5" id="KW-1185">Reference proteome</keyword>
<gene>
    <name evidence="4" type="ORF">AAFF_G00121500</name>
</gene>
<comment type="caution">
    <text evidence="4">The sequence shown here is derived from an EMBL/GenBank/DDBJ whole genome shotgun (WGS) entry which is preliminary data.</text>
</comment>
<evidence type="ECO:0000256" key="2">
    <source>
        <dbReference type="ARBA" id="ARBA00023013"/>
    </source>
</evidence>
<name>A0AAD7RSA7_9TELE</name>
<dbReference type="Pfam" id="PF15170">
    <property type="entry name" value="CaM-KIIN"/>
    <property type="match status" value="1"/>
</dbReference>
<dbReference type="Proteomes" id="UP001221898">
    <property type="component" value="Unassembled WGS sequence"/>
</dbReference>
<dbReference type="PANTHER" id="PTHR31007">
    <property type="entry name" value="CALCIUM/CALMODULIN-DEPENDENT PROTEIN KINASE II INHIBITOR 2"/>
    <property type="match status" value="1"/>
</dbReference>
<dbReference type="InterPro" id="IPR026779">
    <property type="entry name" value="Camk2n"/>
</dbReference>
<protein>
    <submittedName>
        <fullName evidence="4">Uncharacterized protein</fullName>
    </submittedName>
</protein>
<evidence type="ECO:0000256" key="1">
    <source>
        <dbReference type="ARBA" id="ARBA00009996"/>
    </source>
</evidence>
<dbReference type="EMBL" id="JAINUG010000184">
    <property type="protein sequence ID" value="KAJ8389285.1"/>
    <property type="molecule type" value="Genomic_DNA"/>
</dbReference>
<reference evidence="4" key="1">
    <citation type="journal article" date="2023" name="Science">
        <title>Genome structures resolve the early diversification of teleost fishes.</title>
        <authorList>
            <person name="Parey E."/>
            <person name="Louis A."/>
            <person name="Montfort J."/>
            <person name="Bouchez O."/>
            <person name="Roques C."/>
            <person name="Iampietro C."/>
            <person name="Lluch J."/>
            <person name="Castinel A."/>
            <person name="Donnadieu C."/>
            <person name="Desvignes T."/>
            <person name="Floi Bucao C."/>
            <person name="Jouanno E."/>
            <person name="Wen M."/>
            <person name="Mejri S."/>
            <person name="Dirks R."/>
            <person name="Jansen H."/>
            <person name="Henkel C."/>
            <person name="Chen W.J."/>
            <person name="Zahm M."/>
            <person name="Cabau C."/>
            <person name="Klopp C."/>
            <person name="Thompson A.W."/>
            <person name="Robinson-Rechavi M."/>
            <person name="Braasch I."/>
            <person name="Lecointre G."/>
            <person name="Bobe J."/>
            <person name="Postlethwait J.H."/>
            <person name="Berthelot C."/>
            <person name="Roest Crollius H."/>
            <person name="Guiguen Y."/>
        </authorList>
    </citation>
    <scope>NUCLEOTIDE SEQUENCE</scope>
    <source>
        <strain evidence="4">NC1722</strain>
    </source>
</reference>
<sequence length="171" mass="18427">MTGNKVGPDPSQPSDHVTLRTIFRPRAHSCLSRRHFIVQPNSCMLYCCGSADGDSASGEKVLMKRESEGESVNPRSEPEMYGMSGMPDLLPPAGSLRPAPARYDPGHAPAVGSGLGSQLSFDSPQRRLGQRAPKLGQIGRSKRVVIEDEDLDDIMNNNGQFPISLNLSPVA</sequence>